<dbReference type="Proteomes" id="UP001142292">
    <property type="component" value="Unassembled WGS sequence"/>
</dbReference>
<name>A0ABQ5SZ84_9ACTN</name>
<evidence type="ECO:0000313" key="2">
    <source>
        <dbReference type="EMBL" id="GLJ68973.1"/>
    </source>
</evidence>
<accession>A0ABQ5SZ84</accession>
<comment type="caution">
    <text evidence="2">The sequence shown here is derived from an EMBL/GenBank/DDBJ whole genome shotgun (WGS) entry which is preliminary data.</text>
</comment>
<dbReference type="Pfam" id="PF13338">
    <property type="entry name" value="AbiEi_4"/>
    <property type="match status" value="1"/>
</dbReference>
<proteinExistence type="predicted"/>
<keyword evidence="3" id="KW-1185">Reference proteome</keyword>
<dbReference type="InterPro" id="IPR025159">
    <property type="entry name" value="AbiEi_N"/>
</dbReference>
<sequence>MDPLRIITATEGFFTRREAKNAGYADREITRIVRDGAWHRIRRGAYVFADEWKALDAVGRHRVRARAVQRSLGSKIALSHVSGLVAHGIDLWGVDLAKVHVTRLDGAGRPLEGDVVHHLGVVRDDEIETRDGLRTLPTVRCALEACLQASDEVAQCLLDAGLRAEAFTKEELEAEHERMDQWPFSHPLGAAVAHADPRSGSIGESRCLWLFRVGGLPRPELQVPVYRADGSLVGIVDWAWPQFRLFGEFDGRVKYGKYLRPGQTPGDAVFAEKRREDEIREITDYGFVRVTWVDLDNPRQTLARVDSRMRSAGRSRLEMVD</sequence>
<gene>
    <name evidence="2" type="ORF">GCM10017579_30090</name>
</gene>
<feature type="domain" description="AbiEi antitoxin N-terminal" evidence="1">
    <location>
        <begin position="12"/>
        <end position="49"/>
    </location>
</feature>
<evidence type="ECO:0000313" key="3">
    <source>
        <dbReference type="Proteomes" id="UP001142292"/>
    </source>
</evidence>
<evidence type="ECO:0000259" key="1">
    <source>
        <dbReference type="Pfam" id="PF13338"/>
    </source>
</evidence>
<reference evidence="2" key="2">
    <citation type="submission" date="2023-01" db="EMBL/GenBank/DDBJ databases">
        <authorList>
            <person name="Sun Q."/>
            <person name="Evtushenko L."/>
        </authorList>
    </citation>
    <scope>NUCLEOTIDE SEQUENCE</scope>
    <source>
        <strain evidence="2">VKM Ac-1246</strain>
    </source>
</reference>
<reference evidence="2" key="1">
    <citation type="journal article" date="2014" name="Int. J. Syst. Evol. Microbiol.">
        <title>Complete genome of a new Firmicutes species belonging to the dominant human colonic microbiota ('Ruminococcus bicirculans') reveals two chromosomes and a selective capacity to utilize plant glucans.</title>
        <authorList>
            <consortium name="NISC Comparative Sequencing Program"/>
            <person name="Wegmann U."/>
            <person name="Louis P."/>
            <person name="Goesmann A."/>
            <person name="Henrissat B."/>
            <person name="Duncan S.H."/>
            <person name="Flint H.J."/>
        </authorList>
    </citation>
    <scope>NUCLEOTIDE SEQUENCE</scope>
    <source>
        <strain evidence="2">VKM Ac-1246</strain>
    </source>
</reference>
<dbReference type="EMBL" id="BSEL01000005">
    <property type="protein sequence ID" value="GLJ68973.1"/>
    <property type="molecule type" value="Genomic_DNA"/>
</dbReference>
<organism evidence="2 3">
    <name type="scientific">Nocardioides luteus</name>
    <dbReference type="NCBI Taxonomy" id="1844"/>
    <lineage>
        <taxon>Bacteria</taxon>
        <taxon>Bacillati</taxon>
        <taxon>Actinomycetota</taxon>
        <taxon>Actinomycetes</taxon>
        <taxon>Propionibacteriales</taxon>
        <taxon>Nocardioidaceae</taxon>
        <taxon>Nocardioides</taxon>
    </lineage>
</organism>
<dbReference type="RefSeq" id="WP_189117459.1">
    <property type="nucleotide sequence ID" value="NZ_BMRK01000003.1"/>
</dbReference>
<protein>
    <recommendedName>
        <fullName evidence="1">AbiEi antitoxin N-terminal domain-containing protein</fullName>
    </recommendedName>
</protein>